<dbReference type="Proteomes" id="UP000287651">
    <property type="component" value="Unassembled WGS sequence"/>
</dbReference>
<proteinExistence type="predicted"/>
<comment type="caution">
    <text evidence="2">The sequence shown here is derived from an EMBL/GenBank/DDBJ whole genome shotgun (WGS) entry which is preliminary data.</text>
</comment>
<evidence type="ECO:0000313" key="2">
    <source>
        <dbReference type="EMBL" id="RRT61646.1"/>
    </source>
</evidence>
<sequence>GGRLEATAAAREDGFRLWSHDMEEEWVMVTQLRAGRQQRQRRRQRLWLVMAATTGKRLGRTGSDSYSGEEQRWPTEEEATEGRKDREGLGCNEEGLATTEAVGKRRRQWGPARAAVAGEQRGPTRKRGRKVRRVRLEQRPRRGMADWKRLRLWLRRRGDGGREEKEVAGSGEGCDSERAAGSGEEAREESEEGAAGVAVGEEEDEGSNWGPVMDASSRGVDDGLG</sequence>
<feature type="region of interest" description="Disordered" evidence="1">
    <location>
        <begin position="58"/>
        <end position="132"/>
    </location>
</feature>
<feature type="compositionally biased region" description="Basic and acidic residues" evidence="1">
    <location>
        <begin position="69"/>
        <end position="88"/>
    </location>
</feature>
<feature type="compositionally biased region" description="Basic and acidic residues" evidence="1">
    <location>
        <begin position="158"/>
        <end position="167"/>
    </location>
</feature>
<evidence type="ECO:0000313" key="3">
    <source>
        <dbReference type="Proteomes" id="UP000287651"/>
    </source>
</evidence>
<name>A0A426ZCJ8_ENSVE</name>
<dbReference type="AlphaFoldDB" id="A0A426ZCJ8"/>
<organism evidence="2 3">
    <name type="scientific">Ensete ventricosum</name>
    <name type="common">Abyssinian banana</name>
    <name type="synonym">Musa ensete</name>
    <dbReference type="NCBI Taxonomy" id="4639"/>
    <lineage>
        <taxon>Eukaryota</taxon>
        <taxon>Viridiplantae</taxon>
        <taxon>Streptophyta</taxon>
        <taxon>Embryophyta</taxon>
        <taxon>Tracheophyta</taxon>
        <taxon>Spermatophyta</taxon>
        <taxon>Magnoliopsida</taxon>
        <taxon>Liliopsida</taxon>
        <taxon>Zingiberales</taxon>
        <taxon>Musaceae</taxon>
        <taxon>Ensete</taxon>
    </lineage>
</organism>
<feature type="non-terminal residue" evidence="2">
    <location>
        <position position="1"/>
    </location>
</feature>
<evidence type="ECO:0000256" key="1">
    <source>
        <dbReference type="SAM" id="MobiDB-lite"/>
    </source>
</evidence>
<reference evidence="2 3" key="1">
    <citation type="journal article" date="2014" name="Agronomy (Basel)">
        <title>A Draft Genome Sequence for Ensete ventricosum, the Drought-Tolerant Tree Against Hunger.</title>
        <authorList>
            <person name="Harrison J."/>
            <person name="Moore K.A."/>
            <person name="Paszkiewicz K."/>
            <person name="Jones T."/>
            <person name="Grant M."/>
            <person name="Ambacheew D."/>
            <person name="Muzemil S."/>
            <person name="Studholme D.J."/>
        </authorList>
    </citation>
    <scope>NUCLEOTIDE SEQUENCE [LARGE SCALE GENOMIC DNA]</scope>
</reference>
<protein>
    <submittedName>
        <fullName evidence="2">Uncharacterized protein</fullName>
    </submittedName>
</protein>
<feature type="region of interest" description="Disordered" evidence="1">
    <location>
        <begin position="158"/>
        <end position="225"/>
    </location>
</feature>
<dbReference type="EMBL" id="AMZH03007310">
    <property type="protein sequence ID" value="RRT61646.1"/>
    <property type="molecule type" value="Genomic_DNA"/>
</dbReference>
<gene>
    <name evidence="2" type="ORF">B296_00015563</name>
</gene>
<feature type="compositionally biased region" description="Basic residues" evidence="1">
    <location>
        <begin position="123"/>
        <end position="132"/>
    </location>
</feature>
<accession>A0A426ZCJ8</accession>